<evidence type="ECO:0000259" key="2">
    <source>
        <dbReference type="PROSITE" id="PS51109"/>
    </source>
</evidence>
<evidence type="ECO:0000256" key="1">
    <source>
        <dbReference type="ARBA" id="ARBA00022729"/>
    </source>
</evidence>
<gene>
    <name evidence="3" type="ORF">SERN_1402</name>
</gene>
<proteinExistence type="predicted"/>
<dbReference type="InterPro" id="IPR011098">
    <property type="entry name" value="G5_dom"/>
</dbReference>
<dbReference type="AlphaFoldDB" id="A0A4Z1E365"/>
<dbReference type="Proteomes" id="UP000297318">
    <property type="component" value="Unassembled WGS sequence"/>
</dbReference>
<reference evidence="3 4" key="1">
    <citation type="submission" date="2018-11" db="EMBL/GenBank/DDBJ databases">
        <title>Complete genome sequencing of the Actinobacteria Serinibacter sp. K3-2.</title>
        <authorList>
            <person name="Rakitin A.L."/>
            <person name="Beletsky A.V."/>
            <person name="Mardanov A.V."/>
            <person name="Ravin N.V."/>
            <person name="Gromova A.S."/>
            <person name="Filippova S.N."/>
            <person name="Gal'Chenko V.F."/>
        </authorList>
    </citation>
    <scope>NUCLEOTIDE SEQUENCE [LARGE SCALE GENOMIC DNA]</scope>
    <source>
        <strain evidence="3 4">K3-2</strain>
    </source>
</reference>
<protein>
    <submittedName>
        <fullName evidence="3">Beta-galactosidase</fullName>
    </submittedName>
</protein>
<dbReference type="Pfam" id="PF03990">
    <property type="entry name" value="DUF348"/>
    <property type="match status" value="1"/>
</dbReference>
<dbReference type="PROSITE" id="PS51109">
    <property type="entry name" value="G5"/>
    <property type="match status" value="1"/>
</dbReference>
<keyword evidence="1" id="KW-0732">Signal</keyword>
<name>A0A4Z1E365_9MICO</name>
<evidence type="ECO:0000313" key="3">
    <source>
        <dbReference type="EMBL" id="TGO05398.1"/>
    </source>
</evidence>
<dbReference type="EMBL" id="RHPJ01000002">
    <property type="protein sequence ID" value="TGO05398.1"/>
    <property type="molecule type" value="Genomic_DNA"/>
</dbReference>
<dbReference type="RefSeq" id="WP_135849409.1">
    <property type="nucleotide sequence ID" value="NZ_RHPJ01000002.1"/>
</dbReference>
<dbReference type="InterPro" id="IPR007137">
    <property type="entry name" value="DUF348"/>
</dbReference>
<accession>A0A4Z1E365</accession>
<dbReference type="SMART" id="SM01208">
    <property type="entry name" value="G5"/>
    <property type="match status" value="1"/>
</dbReference>
<dbReference type="OrthoDB" id="9785345at2"/>
<evidence type="ECO:0000313" key="4">
    <source>
        <dbReference type="Proteomes" id="UP000297318"/>
    </source>
</evidence>
<comment type="caution">
    <text evidence="3">The sequence shown here is derived from an EMBL/GenBank/DDBJ whole genome shotgun (WGS) entry which is preliminary data.</text>
</comment>
<dbReference type="Gene3D" id="2.20.230.10">
    <property type="entry name" value="Resuscitation-promoting factor rpfb"/>
    <property type="match status" value="1"/>
</dbReference>
<organism evidence="3 4">
    <name type="scientific">Serinibacter arcticus</name>
    <dbReference type="NCBI Taxonomy" id="1655435"/>
    <lineage>
        <taxon>Bacteria</taxon>
        <taxon>Bacillati</taxon>
        <taxon>Actinomycetota</taxon>
        <taxon>Actinomycetes</taxon>
        <taxon>Micrococcales</taxon>
        <taxon>Beutenbergiaceae</taxon>
        <taxon>Serinibacter</taxon>
    </lineage>
</organism>
<feature type="domain" description="G5" evidence="2">
    <location>
        <begin position="141"/>
        <end position="221"/>
    </location>
</feature>
<keyword evidence="4" id="KW-1185">Reference proteome</keyword>
<sequence length="317" mass="32800">MTVPSRPRRAVKAVAGVGVLAVLVTATGAVVVHELTGSEAVAADADVARVRSADIPLLNAALEPGDLVHVTPASRGDARAALSDTLGVSFAVVVDGKSLEVPTTASTLADALAEAGIVLGWDDVVSADLAAAPQADAEVTIGRGAIEYRTEDVTSPYPTERRETDELPLGETRVVQEGAEGTARTTSEVTLLDGAEVARTTVLTTELTAAVTEIVEVGTSEAPTSARLFTLRELMSAGAVSWGGYRFTYYSQSVLPGGGLAIPGRHINADGYVADADGYIVLANSSPKGTIIDTPFGFQGKVYDRGTVGNHYDVYTQ</sequence>
<dbReference type="Pfam" id="PF07501">
    <property type="entry name" value="G5"/>
    <property type="match status" value="1"/>
</dbReference>